<feature type="transmembrane region" description="Helical" evidence="11">
    <location>
        <begin position="159"/>
        <end position="183"/>
    </location>
</feature>
<comment type="subcellular location">
    <subcellularLocation>
        <location evidence="1 9">Cell membrane</location>
        <topology evidence="1 9">Multi-pass membrane protein</topology>
    </subcellularLocation>
</comment>
<comment type="similarity">
    <text evidence="2 9">Belongs to the arsenical resistance-3 (ACR3) (TC 2.A.59) family.</text>
</comment>
<keyword evidence="3 9" id="KW-0813">Transport</keyword>
<feature type="transmembrane region" description="Helical" evidence="11">
    <location>
        <begin position="273"/>
        <end position="295"/>
    </location>
</feature>
<protein>
    <submittedName>
        <fullName evidence="12">Arsenite transporter, ACR3 family</fullName>
    </submittedName>
</protein>
<evidence type="ECO:0000313" key="12">
    <source>
        <dbReference type="EMBL" id="SDC56347.1"/>
    </source>
</evidence>
<feature type="transmembrane region" description="Helical" evidence="11">
    <location>
        <begin position="239"/>
        <end position="261"/>
    </location>
</feature>
<evidence type="ECO:0000256" key="1">
    <source>
        <dbReference type="ARBA" id="ARBA00004651"/>
    </source>
</evidence>
<dbReference type="PANTHER" id="PTHR43057">
    <property type="entry name" value="ARSENITE EFFLUX TRANSPORTER"/>
    <property type="match status" value="1"/>
</dbReference>
<evidence type="ECO:0000256" key="3">
    <source>
        <dbReference type="ARBA" id="ARBA00022448"/>
    </source>
</evidence>
<dbReference type="Pfam" id="PF01758">
    <property type="entry name" value="SBF"/>
    <property type="match status" value="1"/>
</dbReference>
<dbReference type="InterPro" id="IPR004706">
    <property type="entry name" value="Arsenical-R_Acr3"/>
</dbReference>
<organism evidence="12 13">
    <name type="scientific">Parafannyhessea umbonata</name>
    <dbReference type="NCBI Taxonomy" id="604330"/>
    <lineage>
        <taxon>Bacteria</taxon>
        <taxon>Bacillati</taxon>
        <taxon>Actinomycetota</taxon>
        <taxon>Coriobacteriia</taxon>
        <taxon>Coriobacteriales</taxon>
        <taxon>Atopobiaceae</taxon>
        <taxon>Parafannyhessea</taxon>
    </lineage>
</organism>
<keyword evidence="7 9" id="KW-1133">Transmembrane helix</keyword>
<keyword evidence="5 9" id="KW-0812">Transmembrane</keyword>
<accession>A0A1G6MM91</accession>
<evidence type="ECO:0000313" key="13">
    <source>
        <dbReference type="Proteomes" id="UP000198528"/>
    </source>
</evidence>
<feature type="transmembrane region" description="Helical" evidence="11">
    <location>
        <begin position="130"/>
        <end position="152"/>
    </location>
</feature>
<dbReference type="GO" id="GO:0046685">
    <property type="term" value="P:response to arsenic-containing substance"/>
    <property type="evidence" value="ECO:0007669"/>
    <property type="project" value="UniProtKB-KW"/>
</dbReference>
<evidence type="ECO:0000256" key="9">
    <source>
        <dbReference type="PIRNR" id="PIRNR005508"/>
    </source>
</evidence>
<dbReference type="Proteomes" id="UP000198528">
    <property type="component" value="Unassembled WGS sequence"/>
</dbReference>
<dbReference type="EMBL" id="FMZL01000023">
    <property type="protein sequence ID" value="SDC56347.1"/>
    <property type="molecule type" value="Genomic_DNA"/>
</dbReference>
<dbReference type="InterPro" id="IPR038770">
    <property type="entry name" value="Na+/solute_symporter_sf"/>
</dbReference>
<dbReference type="GO" id="GO:0015104">
    <property type="term" value="F:antimonite transmembrane transporter activity"/>
    <property type="evidence" value="ECO:0007669"/>
    <property type="project" value="TreeGrafter"/>
</dbReference>
<evidence type="ECO:0000256" key="8">
    <source>
        <dbReference type="ARBA" id="ARBA00023136"/>
    </source>
</evidence>
<gene>
    <name evidence="12" type="ORF">SAMN04487824_1236</name>
</gene>
<reference evidence="13" key="1">
    <citation type="submission" date="2016-10" db="EMBL/GenBank/DDBJ databases">
        <authorList>
            <person name="Varghese N."/>
            <person name="Submissions S."/>
        </authorList>
    </citation>
    <scope>NUCLEOTIDE SEQUENCE [LARGE SCALE GENOMIC DNA]</scope>
    <source>
        <strain evidence="13">DSM 22619</strain>
    </source>
</reference>
<keyword evidence="4 9" id="KW-1003">Cell membrane</keyword>
<dbReference type="Gene3D" id="1.20.1530.20">
    <property type="match status" value="1"/>
</dbReference>
<dbReference type="PIRSF" id="PIRSF005508">
    <property type="entry name" value="Acr3"/>
    <property type="match status" value="1"/>
</dbReference>
<dbReference type="GO" id="GO:0005886">
    <property type="term" value="C:plasma membrane"/>
    <property type="evidence" value="ECO:0007669"/>
    <property type="project" value="UniProtKB-SubCell"/>
</dbReference>
<dbReference type="STRING" id="604330.SAMN04489857_0043"/>
<keyword evidence="8 9" id="KW-0472">Membrane</keyword>
<dbReference type="GO" id="GO:0015297">
    <property type="term" value="F:antiporter activity"/>
    <property type="evidence" value="ECO:0007669"/>
    <property type="project" value="UniProtKB-UniRule"/>
</dbReference>
<evidence type="ECO:0000256" key="4">
    <source>
        <dbReference type="ARBA" id="ARBA00022475"/>
    </source>
</evidence>
<feature type="region of interest" description="Disordered" evidence="10">
    <location>
        <begin position="1"/>
        <end position="20"/>
    </location>
</feature>
<proteinExistence type="inferred from homology"/>
<dbReference type="AlphaFoldDB" id="A0A1G6MM91"/>
<evidence type="ECO:0000256" key="11">
    <source>
        <dbReference type="SAM" id="Phobius"/>
    </source>
</evidence>
<evidence type="ECO:0000256" key="7">
    <source>
        <dbReference type="ARBA" id="ARBA00022989"/>
    </source>
</evidence>
<evidence type="ECO:0000256" key="5">
    <source>
        <dbReference type="ARBA" id="ARBA00022692"/>
    </source>
</evidence>
<dbReference type="GO" id="GO:0015105">
    <property type="term" value="F:arsenite transmembrane transporter activity"/>
    <property type="evidence" value="ECO:0007669"/>
    <property type="project" value="TreeGrafter"/>
</dbReference>
<evidence type="ECO:0000256" key="10">
    <source>
        <dbReference type="SAM" id="MobiDB-lite"/>
    </source>
</evidence>
<evidence type="ECO:0000256" key="6">
    <source>
        <dbReference type="ARBA" id="ARBA00022849"/>
    </source>
</evidence>
<dbReference type="PANTHER" id="PTHR43057:SF1">
    <property type="entry name" value="ARSENICAL-RESISTANCE PROTEIN 3"/>
    <property type="match status" value="1"/>
</dbReference>
<name>A0A1G6MM91_9ACTN</name>
<keyword evidence="6" id="KW-0059">Arsenical resistance</keyword>
<feature type="transmembrane region" description="Helical" evidence="11">
    <location>
        <begin position="58"/>
        <end position="80"/>
    </location>
</feature>
<feature type="transmembrane region" description="Helical" evidence="11">
    <location>
        <begin position="195"/>
        <end position="218"/>
    </location>
</feature>
<keyword evidence="13" id="KW-1185">Reference proteome</keyword>
<dbReference type="FunFam" id="1.20.1530.20:FF:000009">
    <property type="entry name" value="Arsenite transporter, ACR3 family"/>
    <property type="match status" value="1"/>
</dbReference>
<feature type="transmembrane region" description="Helical" evidence="11">
    <location>
        <begin position="33"/>
        <end position="52"/>
    </location>
</feature>
<feature type="transmembrane region" description="Helical" evidence="11">
    <location>
        <begin position="307"/>
        <end position="328"/>
    </location>
</feature>
<feature type="transmembrane region" description="Helical" evidence="11">
    <location>
        <begin position="334"/>
        <end position="357"/>
    </location>
</feature>
<feature type="transmembrane region" description="Helical" evidence="11">
    <location>
        <begin position="101"/>
        <end position="124"/>
    </location>
</feature>
<dbReference type="NCBIfam" id="TIGR00832">
    <property type="entry name" value="acr3"/>
    <property type="match status" value="1"/>
</dbReference>
<evidence type="ECO:0000256" key="2">
    <source>
        <dbReference type="ARBA" id="ARBA00010110"/>
    </source>
</evidence>
<sequence length="368" mass="38997">MTRETSANTAEAPSEAAAPPTGTAVRLGMRDRLLTLWIFLAMAAGILLGAVVPGVSDALNLISVGTTNIPLAICMMLMLYPPLAKVRYSELPKVFRNVRALGLMLLFCAVIGPLLMFLLATTFLRDQPEYMTGLILIGIAPCIAMVIVWNGLAGGDAEWCAGFVAVNAILQVLLYGPMAWLFATRLTALVGAPSVSVSLSVGDVAGTVAFYLGIPFAAGALGRLALERLKGRDWYEGTFLPRVSPVSFAALLATIVLMFSLKGQQIVHLPLDTVRIAVPLVIYFVVMFFCSFVLAHATGFTYPQTSAIAFTATGNNFELAIAVAVATFGLASGAAFAAVVGPLIEVPSLILLVNAALAMRRRMSWPRG</sequence>
<dbReference type="InterPro" id="IPR002657">
    <property type="entry name" value="BilAc:Na_symport/Acr3"/>
</dbReference>